<organism evidence="2 3">
    <name type="scientific">Metschnikowia aff. pulcherrima</name>
    <dbReference type="NCBI Taxonomy" id="2163413"/>
    <lineage>
        <taxon>Eukaryota</taxon>
        <taxon>Fungi</taxon>
        <taxon>Dikarya</taxon>
        <taxon>Ascomycota</taxon>
        <taxon>Saccharomycotina</taxon>
        <taxon>Pichiomycetes</taxon>
        <taxon>Metschnikowiaceae</taxon>
        <taxon>Metschnikowia</taxon>
    </lineage>
</organism>
<protein>
    <submittedName>
        <fullName evidence="2">Uncharacterized protein</fullName>
    </submittedName>
</protein>
<evidence type="ECO:0000256" key="1">
    <source>
        <dbReference type="SAM" id="SignalP"/>
    </source>
</evidence>
<name>A0A4P6XKR6_9ASCO</name>
<feature type="signal peptide" evidence="1">
    <location>
        <begin position="1"/>
        <end position="19"/>
    </location>
</feature>
<proteinExistence type="predicted"/>
<dbReference type="Proteomes" id="UP000292447">
    <property type="component" value="Chromosome II"/>
</dbReference>
<evidence type="ECO:0000313" key="2">
    <source>
        <dbReference type="EMBL" id="QBM87319.1"/>
    </source>
</evidence>
<keyword evidence="1" id="KW-0732">Signal</keyword>
<dbReference type="AlphaFoldDB" id="A0A4P6XKR6"/>
<keyword evidence="3" id="KW-1185">Reference proteome</keyword>
<sequence length="250" mass="28728">MIFLTLLQIAAITCTSVHGLPVGKAYDNNKLHSLVDYLRDNNAFLSFEKRDADFGAHRNVNYNEQKLDDFLFPEEDEEMFSMPKMDLSSKQEKVMPEAKNPPGVLSRLQEMVPNPLSWFNATSILENVQSYKKPVYEYAKNAFKKFWGPVDKEVLRSQQMVEDERAQAELKRTLQDILAGKQMRTDIRNHLMTLARKVYTSNSFDLSAEPQDERAMHYKLEREVVEKLLDLAIAQLNADFSGTPTTGRSV</sequence>
<reference evidence="3" key="1">
    <citation type="submission" date="2019-03" db="EMBL/GenBank/DDBJ databases">
        <title>Snf2 controls pulcherriminic acid biosynthesis and connects pigmentation and antifungal activity of the yeast Metschnikowia pulcherrima.</title>
        <authorList>
            <person name="Gore-Lloyd D."/>
            <person name="Sumann I."/>
            <person name="Brachmann A.O."/>
            <person name="Schneeberger K."/>
            <person name="Ortiz-Merino R.A."/>
            <person name="Moreno-Beltran M."/>
            <person name="Schlaefli M."/>
            <person name="Kirner P."/>
            <person name="Santos Kron A."/>
            <person name="Wolfe K.H."/>
            <person name="Piel J."/>
            <person name="Ahrens C.H."/>
            <person name="Henk D."/>
            <person name="Freimoser F.M."/>
        </authorList>
    </citation>
    <scope>NUCLEOTIDE SEQUENCE [LARGE SCALE GENOMIC DNA]</scope>
    <source>
        <strain evidence="3">APC 1.2</strain>
    </source>
</reference>
<evidence type="ECO:0000313" key="3">
    <source>
        <dbReference type="Proteomes" id="UP000292447"/>
    </source>
</evidence>
<accession>A0A4P6XKR6</accession>
<feature type="chain" id="PRO_5020420162" evidence="1">
    <location>
        <begin position="20"/>
        <end position="250"/>
    </location>
</feature>
<dbReference type="EMBL" id="CP034457">
    <property type="protein sequence ID" value="QBM87319.1"/>
    <property type="molecule type" value="Genomic_DNA"/>
</dbReference>
<gene>
    <name evidence="2" type="ORF">METSCH_B05210</name>
</gene>